<dbReference type="RefSeq" id="WP_394839335.1">
    <property type="nucleotide sequence ID" value="NZ_CP089929.1"/>
</dbReference>
<keyword evidence="4 7" id="KW-0233">DNA recombination</keyword>
<dbReference type="InterPro" id="IPR003717">
    <property type="entry name" value="RecO"/>
</dbReference>
<dbReference type="PANTHER" id="PTHR33991:SF1">
    <property type="entry name" value="DNA REPAIR PROTEIN RECO"/>
    <property type="match status" value="1"/>
</dbReference>
<evidence type="ECO:0000256" key="6">
    <source>
        <dbReference type="ARBA" id="ARBA00033409"/>
    </source>
</evidence>
<dbReference type="Pfam" id="PF11967">
    <property type="entry name" value="RecO_N"/>
    <property type="match status" value="1"/>
</dbReference>
<keyword evidence="3 7" id="KW-0227">DNA damage</keyword>
<gene>
    <name evidence="7 9" type="primary">recO</name>
    <name evidence="9" type="ORF">LVJ94_20830</name>
</gene>
<sequence length="232" mass="24635">MKAIQTEALLLRAVTYGESDVIATFFTRTEGKISALSRGARKSVRRVGGALEPVHTLLVSLEDRGRELATLKEARVVTQRSGVVGDLDALDAAGVALRWLRHVCPPRTPEPRAWDTMNTLLDVLDAREQPPRSALAAAALRLLADVGYALELEQCVRCGRPCPAGKAAFVDPSRGGLVCQSCGGARVRLGGELRSRALEIGAGGNPALTKEEAEELLVLVDAAMAVHAPGLE</sequence>
<keyword evidence="5 7" id="KW-0234">DNA repair</keyword>
<dbReference type="InterPro" id="IPR042242">
    <property type="entry name" value="RecO_C"/>
</dbReference>
<dbReference type="Pfam" id="PF02565">
    <property type="entry name" value="RecO_C"/>
    <property type="match status" value="1"/>
</dbReference>
<name>A0ABZ2LFW1_9BACT</name>
<dbReference type="NCBIfam" id="TIGR00613">
    <property type="entry name" value="reco"/>
    <property type="match status" value="1"/>
</dbReference>
<reference evidence="9" key="1">
    <citation type="submission" date="2021-12" db="EMBL/GenBank/DDBJ databases">
        <title>Discovery of the Pendulisporaceae a myxobacterial family with distinct sporulation behavior and unique specialized metabolism.</title>
        <authorList>
            <person name="Garcia R."/>
            <person name="Popoff A."/>
            <person name="Bader C.D."/>
            <person name="Loehr J."/>
            <person name="Walesch S."/>
            <person name="Walt C."/>
            <person name="Boldt J."/>
            <person name="Bunk B."/>
            <person name="Haeckl F.J.F.P.J."/>
            <person name="Gunesch A.P."/>
            <person name="Birkelbach J."/>
            <person name="Nuebel U."/>
            <person name="Pietschmann T."/>
            <person name="Bach T."/>
            <person name="Mueller R."/>
        </authorList>
    </citation>
    <scope>NUCLEOTIDE SEQUENCE</scope>
    <source>
        <strain evidence="9">MSr11367</strain>
    </source>
</reference>
<dbReference type="InterPro" id="IPR012340">
    <property type="entry name" value="NA-bd_OB-fold"/>
</dbReference>
<dbReference type="HAMAP" id="MF_00201">
    <property type="entry name" value="RecO"/>
    <property type="match status" value="1"/>
</dbReference>
<evidence type="ECO:0000256" key="7">
    <source>
        <dbReference type="HAMAP-Rule" id="MF_00201"/>
    </source>
</evidence>
<dbReference type="SUPFAM" id="SSF50249">
    <property type="entry name" value="Nucleic acid-binding proteins"/>
    <property type="match status" value="1"/>
</dbReference>
<dbReference type="Gene3D" id="2.40.50.140">
    <property type="entry name" value="Nucleic acid-binding proteins"/>
    <property type="match status" value="1"/>
</dbReference>
<dbReference type="Gene3D" id="1.20.1440.120">
    <property type="entry name" value="Recombination protein O, C-terminal domain"/>
    <property type="match status" value="1"/>
</dbReference>
<evidence type="ECO:0000256" key="5">
    <source>
        <dbReference type="ARBA" id="ARBA00023204"/>
    </source>
</evidence>
<proteinExistence type="inferred from homology"/>
<dbReference type="InterPro" id="IPR022572">
    <property type="entry name" value="DNA_rep/recomb_RecO_N"/>
</dbReference>
<dbReference type="Proteomes" id="UP001374803">
    <property type="component" value="Chromosome"/>
</dbReference>
<protein>
    <recommendedName>
        <fullName evidence="2 7">DNA repair protein RecO</fullName>
    </recommendedName>
    <alternativeName>
        <fullName evidence="6 7">Recombination protein O</fullName>
    </alternativeName>
</protein>
<dbReference type="EMBL" id="CP089983">
    <property type="protein sequence ID" value="WXB09662.1"/>
    <property type="molecule type" value="Genomic_DNA"/>
</dbReference>
<evidence type="ECO:0000256" key="3">
    <source>
        <dbReference type="ARBA" id="ARBA00022763"/>
    </source>
</evidence>
<evidence type="ECO:0000256" key="2">
    <source>
        <dbReference type="ARBA" id="ARBA00021310"/>
    </source>
</evidence>
<accession>A0ABZ2LFW1</accession>
<feature type="domain" description="DNA replication/recombination mediator RecO N-terminal" evidence="8">
    <location>
        <begin position="1"/>
        <end position="79"/>
    </location>
</feature>
<dbReference type="PANTHER" id="PTHR33991">
    <property type="entry name" value="DNA REPAIR PROTEIN RECO"/>
    <property type="match status" value="1"/>
</dbReference>
<dbReference type="InterPro" id="IPR037278">
    <property type="entry name" value="ARFGAP/RecO"/>
</dbReference>
<evidence type="ECO:0000313" key="10">
    <source>
        <dbReference type="Proteomes" id="UP001374803"/>
    </source>
</evidence>
<evidence type="ECO:0000259" key="8">
    <source>
        <dbReference type="Pfam" id="PF11967"/>
    </source>
</evidence>
<keyword evidence="10" id="KW-1185">Reference proteome</keyword>
<evidence type="ECO:0000256" key="1">
    <source>
        <dbReference type="ARBA" id="ARBA00007452"/>
    </source>
</evidence>
<evidence type="ECO:0000313" key="9">
    <source>
        <dbReference type="EMBL" id="WXB09662.1"/>
    </source>
</evidence>
<comment type="function">
    <text evidence="7">Involved in DNA repair and RecF pathway recombination.</text>
</comment>
<evidence type="ECO:0000256" key="4">
    <source>
        <dbReference type="ARBA" id="ARBA00023172"/>
    </source>
</evidence>
<dbReference type="SUPFAM" id="SSF57863">
    <property type="entry name" value="ArfGap/RecO-like zinc finger"/>
    <property type="match status" value="1"/>
</dbReference>
<comment type="similarity">
    <text evidence="1 7">Belongs to the RecO family.</text>
</comment>
<organism evidence="9 10">
    <name type="scientific">Pendulispora rubella</name>
    <dbReference type="NCBI Taxonomy" id="2741070"/>
    <lineage>
        <taxon>Bacteria</taxon>
        <taxon>Pseudomonadati</taxon>
        <taxon>Myxococcota</taxon>
        <taxon>Myxococcia</taxon>
        <taxon>Myxococcales</taxon>
        <taxon>Sorangiineae</taxon>
        <taxon>Pendulisporaceae</taxon>
        <taxon>Pendulispora</taxon>
    </lineage>
</organism>